<sequence length="53" mass="5847">MKASRKLLTADASLPKSKRLRQFSNVPLVQVVLNSPLGVSWLKENTSPKNKGI</sequence>
<protein>
    <submittedName>
        <fullName evidence="1">Uncharacterized protein</fullName>
    </submittedName>
</protein>
<evidence type="ECO:0000313" key="2">
    <source>
        <dbReference type="Proteomes" id="UP000259328"/>
    </source>
</evidence>
<evidence type="ECO:0000313" key="1">
    <source>
        <dbReference type="EMBL" id="SYV93369.1"/>
    </source>
</evidence>
<name>A0A3B0P9Y7_MYCSY</name>
<organism evidence="1 2">
    <name type="scientific">Mycoplasmopsis synoviae</name>
    <name type="common">Mycoplasma synoviae</name>
    <dbReference type="NCBI Taxonomy" id="2109"/>
    <lineage>
        <taxon>Bacteria</taxon>
        <taxon>Bacillati</taxon>
        <taxon>Mycoplasmatota</taxon>
        <taxon>Mycoplasmoidales</taxon>
        <taxon>Metamycoplasmataceae</taxon>
        <taxon>Mycoplasmopsis</taxon>
    </lineage>
</organism>
<dbReference type="EMBL" id="LS991953">
    <property type="protein sequence ID" value="SYV93369.1"/>
    <property type="molecule type" value="Genomic_DNA"/>
</dbReference>
<accession>A0A3B0P9Y7</accession>
<gene>
    <name evidence="1" type="ORF">NCTC10124_01109</name>
</gene>
<reference evidence="2" key="1">
    <citation type="submission" date="2018-06" db="EMBL/GenBank/DDBJ databases">
        <authorList>
            <consortium name="Pathogen Informatics"/>
        </authorList>
    </citation>
    <scope>NUCLEOTIDE SEQUENCE [LARGE SCALE GENOMIC DNA]</scope>
    <source>
        <strain evidence="2">NCTC10124</strain>
    </source>
</reference>
<dbReference type="Proteomes" id="UP000259328">
    <property type="component" value="Chromosome"/>
</dbReference>
<proteinExistence type="predicted"/>
<dbReference type="AlphaFoldDB" id="A0A3B0P9Y7"/>